<keyword evidence="9 15" id="KW-0472">Membrane</keyword>
<comment type="similarity">
    <text evidence="3">Belongs to the G-protein coupled receptor 2 family. LN-TM7 subfamily.</text>
</comment>
<evidence type="ECO:0000256" key="3">
    <source>
        <dbReference type="ARBA" id="ARBA00010933"/>
    </source>
</evidence>
<dbReference type="GO" id="GO:0004930">
    <property type="term" value="F:G protein-coupled receptor activity"/>
    <property type="evidence" value="ECO:0007669"/>
    <property type="project" value="UniProtKB-KW"/>
</dbReference>
<dbReference type="InterPro" id="IPR043159">
    <property type="entry name" value="Lectin_gal-bd_sf"/>
</dbReference>
<accession>A0AAV5VAH7</accession>
<dbReference type="PROSITE" id="PS50261">
    <property type="entry name" value="G_PROTEIN_RECEP_F2_4"/>
    <property type="match status" value="1"/>
</dbReference>
<keyword evidence="21" id="KW-1185">Reference proteome</keyword>
<dbReference type="GO" id="GO:0007166">
    <property type="term" value="P:cell surface receptor signaling pathway"/>
    <property type="evidence" value="ECO:0007669"/>
    <property type="project" value="InterPro"/>
</dbReference>
<evidence type="ECO:0000256" key="8">
    <source>
        <dbReference type="ARBA" id="ARBA00023040"/>
    </source>
</evidence>
<feature type="compositionally biased region" description="Pro residues" evidence="14">
    <location>
        <begin position="972"/>
        <end position="987"/>
    </location>
</feature>
<dbReference type="InterPro" id="IPR057244">
    <property type="entry name" value="GAIN_B"/>
</dbReference>
<dbReference type="PANTHER" id="PTHR12011:SF347">
    <property type="entry name" value="FI21270P1-RELATED"/>
    <property type="match status" value="1"/>
</dbReference>
<evidence type="ECO:0000259" key="17">
    <source>
        <dbReference type="PROSITE" id="PS50227"/>
    </source>
</evidence>
<evidence type="ECO:0000256" key="11">
    <source>
        <dbReference type="ARBA" id="ARBA00023170"/>
    </source>
</evidence>
<feature type="domain" description="G-protein coupled receptors family 2 profile 1" evidence="17">
    <location>
        <begin position="174"/>
        <end position="271"/>
    </location>
</feature>
<keyword evidence="8" id="KW-0297">G-protein coupled receptor</keyword>
<evidence type="ECO:0000256" key="7">
    <source>
        <dbReference type="ARBA" id="ARBA00022989"/>
    </source>
</evidence>
<dbReference type="GO" id="GO:0030246">
    <property type="term" value="F:carbohydrate binding"/>
    <property type="evidence" value="ECO:0007669"/>
    <property type="project" value="UniProtKB-KW"/>
</dbReference>
<feature type="domain" description="GAIN-B" evidence="16">
    <location>
        <begin position="396"/>
        <end position="556"/>
    </location>
</feature>
<feature type="non-terminal residue" evidence="20">
    <location>
        <position position="1"/>
    </location>
</feature>
<keyword evidence="13" id="KW-0807">Transducer</keyword>
<dbReference type="Pfam" id="PF00002">
    <property type="entry name" value="7tm_2"/>
    <property type="match status" value="1"/>
</dbReference>
<dbReference type="FunFam" id="1.20.1070.10:FF:000058">
    <property type="entry name" value="Adhesion G protein-coupled receptor F5"/>
    <property type="match status" value="1"/>
</dbReference>
<feature type="transmembrane region" description="Helical" evidence="15">
    <location>
        <begin position="670"/>
        <end position="688"/>
    </location>
</feature>
<dbReference type="PANTHER" id="PTHR12011">
    <property type="entry name" value="ADHESION G-PROTEIN COUPLED RECEPTOR"/>
    <property type="match status" value="1"/>
</dbReference>
<evidence type="ECO:0000256" key="5">
    <source>
        <dbReference type="ARBA" id="ARBA00022729"/>
    </source>
</evidence>
<dbReference type="InterPro" id="IPR036445">
    <property type="entry name" value="GPCR_2_extracell_dom_sf"/>
</dbReference>
<evidence type="ECO:0000313" key="21">
    <source>
        <dbReference type="Proteomes" id="UP001432322"/>
    </source>
</evidence>
<dbReference type="InterPro" id="IPR001879">
    <property type="entry name" value="GPCR_2_extracellular_dom"/>
</dbReference>
<feature type="transmembrane region" description="Helical" evidence="15">
    <location>
        <begin position="785"/>
        <end position="807"/>
    </location>
</feature>
<dbReference type="Gene3D" id="2.60.120.740">
    <property type="match status" value="1"/>
</dbReference>
<comment type="similarity">
    <text evidence="2">Belongs to the G-protein coupled receptor 2 family. Adhesion G-protein coupled receptor (ADGR) subfamily.</text>
</comment>
<dbReference type="Proteomes" id="UP001432322">
    <property type="component" value="Unassembled WGS sequence"/>
</dbReference>
<evidence type="ECO:0000256" key="12">
    <source>
        <dbReference type="ARBA" id="ARBA00023180"/>
    </source>
</evidence>
<evidence type="ECO:0008006" key="22">
    <source>
        <dbReference type="Google" id="ProtNLM"/>
    </source>
</evidence>
<keyword evidence="10" id="KW-1015">Disulfide bond</keyword>
<name>A0AAV5VAH7_9BILA</name>
<dbReference type="InterPro" id="IPR046338">
    <property type="entry name" value="GAIN_dom_sf"/>
</dbReference>
<dbReference type="InterPro" id="IPR000832">
    <property type="entry name" value="GPCR_2_secretin-like"/>
</dbReference>
<feature type="transmembrane region" description="Helical" evidence="15">
    <location>
        <begin position="567"/>
        <end position="591"/>
    </location>
</feature>
<keyword evidence="11" id="KW-0675">Receptor</keyword>
<evidence type="ECO:0000313" key="20">
    <source>
        <dbReference type="EMBL" id="GMT14889.1"/>
    </source>
</evidence>
<evidence type="ECO:0000256" key="4">
    <source>
        <dbReference type="ARBA" id="ARBA00022692"/>
    </source>
</evidence>
<feature type="transmembrane region" description="Helical" evidence="15">
    <location>
        <begin position="634"/>
        <end position="658"/>
    </location>
</feature>
<dbReference type="PROSITE" id="PS50228">
    <property type="entry name" value="SUEL_LECTIN"/>
    <property type="match status" value="1"/>
</dbReference>
<evidence type="ECO:0000256" key="14">
    <source>
        <dbReference type="SAM" id="MobiDB-lite"/>
    </source>
</evidence>
<evidence type="ECO:0000256" key="15">
    <source>
        <dbReference type="SAM" id="Phobius"/>
    </source>
</evidence>
<feature type="transmembrane region" description="Helical" evidence="15">
    <location>
        <begin position="755"/>
        <end position="779"/>
    </location>
</feature>
<dbReference type="Gene3D" id="4.10.1240.10">
    <property type="entry name" value="GPCR, family 2, extracellular hormone receptor domain"/>
    <property type="match status" value="1"/>
</dbReference>
<comment type="subcellular location">
    <subcellularLocation>
        <location evidence="1">Membrane</location>
        <topology evidence="1">Multi-pass membrane protein</topology>
    </subcellularLocation>
</comment>
<dbReference type="SUPFAM" id="SSF81321">
    <property type="entry name" value="Family A G protein-coupled receptor-like"/>
    <property type="match status" value="1"/>
</dbReference>
<dbReference type="EMBL" id="BTSY01000002">
    <property type="protein sequence ID" value="GMT14889.1"/>
    <property type="molecule type" value="Genomic_DNA"/>
</dbReference>
<feature type="transmembrane region" description="Helical" evidence="15">
    <location>
        <begin position="708"/>
        <end position="734"/>
    </location>
</feature>
<keyword evidence="6" id="KW-0430">Lectin</keyword>
<keyword evidence="12" id="KW-0325">Glycoprotein</keyword>
<feature type="domain" description="G-protein coupled receptors family 2 profile 2" evidence="19">
    <location>
        <begin position="565"/>
        <end position="809"/>
    </location>
</feature>
<dbReference type="InterPro" id="IPR000203">
    <property type="entry name" value="GPS"/>
</dbReference>
<dbReference type="InterPro" id="IPR017981">
    <property type="entry name" value="GPCR_2-like_7TM"/>
</dbReference>
<evidence type="ECO:0000259" key="18">
    <source>
        <dbReference type="PROSITE" id="PS50228"/>
    </source>
</evidence>
<gene>
    <name evidence="20" type="ORF">PFISCL1PPCAC_6186</name>
</gene>
<evidence type="ECO:0000256" key="13">
    <source>
        <dbReference type="ARBA" id="ARBA00023224"/>
    </source>
</evidence>
<keyword evidence="5" id="KW-0732">Signal</keyword>
<comment type="caution">
    <text evidence="20">The sequence shown here is derived from an EMBL/GenBank/DDBJ whole genome shotgun (WGS) entry which is preliminary data.</text>
</comment>
<proteinExistence type="inferred from homology"/>
<dbReference type="Gene3D" id="2.60.220.50">
    <property type="match status" value="1"/>
</dbReference>
<dbReference type="PROSITE" id="PS50227">
    <property type="entry name" value="G_PROTEIN_RECEP_F2_3"/>
    <property type="match status" value="1"/>
</dbReference>
<feature type="domain" description="SUEL-type lectin" evidence="18">
    <location>
        <begin position="79"/>
        <end position="160"/>
    </location>
</feature>
<feature type="compositionally biased region" description="Low complexity" evidence="14">
    <location>
        <begin position="1016"/>
        <end position="1026"/>
    </location>
</feature>
<dbReference type="PRINTS" id="PR00249">
    <property type="entry name" value="GPCRSECRETIN"/>
</dbReference>
<evidence type="ECO:0000256" key="9">
    <source>
        <dbReference type="ARBA" id="ARBA00023136"/>
    </source>
</evidence>
<keyword evidence="4 15" id="KW-0812">Transmembrane</keyword>
<evidence type="ECO:0000259" key="19">
    <source>
        <dbReference type="PROSITE" id="PS50261"/>
    </source>
</evidence>
<dbReference type="PROSITE" id="PS50221">
    <property type="entry name" value="GAIN_B"/>
    <property type="match status" value="1"/>
</dbReference>
<keyword evidence="7 15" id="KW-1133">Transmembrane helix</keyword>
<dbReference type="Gene3D" id="1.20.1070.10">
    <property type="entry name" value="Rhodopsin 7-helix transmembrane proteins"/>
    <property type="match status" value="1"/>
</dbReference>
<feature type="region of interest" description="Disordered" evidence="14">
    <location>
        <begin position="953"/>
        <end position="1030"/>
    </location>
</feature>
<dbReference type="GO" id="GO:0005886">
    <property type="term" value="C:plasma membrane"/>
    <property type="evidence" value="ECO:0007669"/>
    <property type="project" value="TreeGrafter"/>
</dbReference>
<evidence type="ECO:0000256" key="1">
    <source>
        <dbReference type="ARBA" id="ARBA00004141"/>
    </source>
</evidence>
<protein>
    <recommendedName>
        <fullName evidence="22">Latrophilin Cirl</fullName>
    </recommendedName>
</protein>
<reference evidence="20" key="1">
    <citation type="submission" date="2023-10" db="EMBL/GenBank/DDBJ databases">
        <title>Genome assembly of Pristionchus species.</title>
        <authorList>
            <person name="Yoshida K."/>
            <person name="Sommer R.J."/>
        </authorList>
    </citation>
    <scope>NUCLEOTIDE SEQUENCE</scope>
    <source>
        <strain evidence="20">RS5133</strain>
    </source>
</reference>
<sequence>DDVVMKISLPSEYYITVVHTSDNSRCPSLTHELNKSHDLSIIRLIFAMRLKIIIVPLLILPLLTALSSQNEDGKYEVEACDGDTAELVCPPSTHIVNITANYGRMSINSCNDANAEYSTNCLNFEQTKAILEKQCNSSSLCKVAATVDTFGLPKNGEGDCVYREGAFFLSVIYHCQSTTTPSTTTVATEDVSIDSVDEEKETNKNVITSMPVSIECPSHHSHGIDWKRTKGGTRSIAPCPSDTVGNSSWSCHLDGRWSIDGPSLTQCATRDIVEALDEMKSAKRLRSTEAIDKTMSRLSSSSSSGEKRSSIGRDLSLVLDFVHEITPILSPQSNMIGEQKKEEYRNMSMEVVAKTIDSSLAWESGWTEEEKRGFASRYLDTIERLFLSSNNQHFYRDTSAISGDIQFVARGKPRVPSKNIGDGAILPPEMFSSFDSINILFSSTKNLAKYLPPIRSPFSSDSLIVSNIVTVSHVHDHSVQKVHLLKDKITVIFDHSLSLDGLSNPRCVWWNKGLFHGMGDWSTSGCSLMAHDEKSSKCACDHLTHFALLMDVAGMKIAPLHDNLLTLLTRVGCAISIVSLLLAFLCFVLFSRHGGDRVFIHKNLCVTLALAQTLFVFTIDWTEDHTRCRVISSILLYFFLSSLLWMFIEGVQLYFLLVDVFASHSRRLKYSLIAFLLPLLIVVVANSIDGENMTSEKNCWLAPQSYLMLFAFIIPSMLIMVSNAFFLCLAIWIAMRRSSKGYMSCKYPNDTKPGALIKGSIALMSLLGLTWSLGFYFIYENASIYVAYAFTIFNTLQGLFIFLLHVLCNQKMRSDIIDWFTRRGCVCSSSSPSSSSDSTTRRTANAFSPSNDSTALFIGGECSDSSMLPRAFYGCPTYPTHEDMMRHHQQQMEYGGGANSTYDYATIAYGEMGGGGRPFISRPPSSHMAYAPPPYLRYGGLIPPIDSLPSHSANSLHSAHYGNGVTRLPGQRLPPPQGMPPLPPSSSPPSLQSSRISPPSSSIRPLPHPYRRPPSTDDSAYSDSSSMFTSEVTVDGSTVLRMNLGRNPPLFQQDL</sequence>
<dbReference type="AlphaFoldDB" id="A0AAV5VAH7"/>
<evidence type="ECO:0000256" key="10">
    <source>
        <dbReference type="ARBA" id="ARBA00023157"/>
    </source>
</evidence>
<feature type="transmembrane region" description="Helical" evidence="15">
    <location>
        <begin position="603"/>
        <end position="622"/>
    </location>
</feature>
<dbReference type="SMART" id="SM00303">
    <property type="entry name" value="GPS"/>
    <property type="match status" value="1"/>
</dbReference>
<evidence type="ECO:0000259" key="16">
    <source>
        <dbReference type="PROSITE" id="PS50221"/>
    </source>
</evidence>
<dbReference type="InterPro" id="IPR000922">
    <property type="entry name" value="Lectin_gal-bd_dom"/>
</dbReference>
<evidence type="ECO:0000256" key="2">
    <source>
        <dbReference type="ARBA" id="ARBA00007343"/>
    </source>
</evidence>
<organism evidence="20 21">
    <name type="scientific">Pristionchus fissidentatus</name>
    <dbReference type="NCBI Taxonomy" id="1538716"/>
    <lineage>
        <taxon>Eukaryota</taxon>
        <taxon>Metazoa</taxon>
        <taxon>Ecdysozoa</taxon>
        <taxon>Nematoda</taxon>
        <taxon>Chromadorea</taxon>
        <taxon>Rhabditida</taxon>
        <taxon>Rhabditina</taxon>
        <taxon>Diplogasteromorpha</taxon>
        <taxon>Diplogasteroidea</taxon>
        <taxon>Neodiplogasteridae</taxon>
        <taxon>Pristionchus</taxon>
    </lineage>
</organism>
<feature type="compositionally biased region" description="Low complexity" evidence="14">
    <location>
        <begin position="988"/>
        <end position="1005"/>
    </location>
</feature>
<dbReference type="Pfam" id="PF01825">
    <property type="entry name" value="GPS"/>
    <property type="match status" value="1"/>
</dbReference>
<evidence type="ECO:0000256" key="6">
    <source>
        <dbReference type="ARBA" id="ARBA00022734"/>
    </source>
</evidence>